<evidence type="ECO:0000256" key="1">
    <source>
        <dbReference type="SAM" id="SignalP"/>
    </source>
</evidence>
<feature type="chain" id="PRO_5041964657" evidence="1">
    <location>
        <begin position="20"/>
        <end position="355"/>
    </location>
</feature>
<proteinExistence type="predicted"/>
<dbReference type="AlphaFoldDB" id="A0AAD9SXH6"/>
<name>A0AAD9SXH6_9HELO</name>
<dbReference type="SUPFAM" id="SSF51126">
    <property type="entry name" value="Pectin lyase-like"/>
    <property type="match status" value="1"/>
</dbReference>
<accession>A0AAD9SXH6</accession>
<evidence type="ECO:0000313" key="2">
    <source>
        <dbReference type="EMBL" id="KAK2626348.1"/>
    </source>
</evidence>
<dbReference type="InterPro" id="IPR012334">
    <property type="entry name" value="Pectin_lyas_fold"/>
</dbReference>
<comment type="caution">
    <text evidence="2">The sequence shown here is derived from an EMBL/GenBank/DDBJ whole genome shotgun (WGS) entry which is preliminary data.</text>
</comment>
<dbReference type="EMBL" id="JAUBYV010000006">
    <property type="protein sequence ID" value="KAK2626348.1"/>
    <property type="molecule type" value="Genomic_DNA"/>
</dbReference>
<keyword evidence="1" id="KW-0732">Signal</keyword>
<reference evidence="2" key="1">
    <citation type="submission" date="2023-06" db="EMBL/GenBank/DDBJ databases">
        <title>Draft genome of Marssonina rosae.</title>
        <authorList>
            <person name="Cheng Q."/>
        </authorList>
    </citation>
    <scope>NUCLEOTIDE SEQUENCE</scope>
    <source>
        <strain evidence="2">R4</strain>
    </source>
</reference>
<keyword evidence="3" id="KW-1185">Reference proteome</keyword>
<evidence type="ECO:0000313" key="3">
    <source>
        <dbReference type="Proteomes" id="UP001285354"/>
    </source>
</evidence>
<organism evidence="2 3">
    <name type="scientific">Diplocarpon rosae</name>
    <dbReference type="NCBI Taxonomy" id="946125"/>
    <lineage>
        <taxon>Eukaryota</taxon>
        <taxon>Fungi</taxon>
        <taxon>Dikarya</taxon>
        <taxon>Ascomycota</taxon>
        <taxon>Pezizomycotina</taxon>
        <taxon>Leotiomycetes</taxon>
        <taxon>Helotiales</taxon>
        <taxon>Drepanopezizaceae</taxon>
        <taxon>Diplocarpon</taxon>
    </lineage>
</organism>
<dbReference type="InterPro" id="IPR011050">
    <property type="entry name" value="Pectin_lyase_fold/virulence"/>
</dbReference>
<protein>
    <submittedName>
        <fullName evidence="2">Uncharacterized protein</fullName>
    </submittedName>
</protein>
<gene>
    <name evidence="2" type="ORF">QTJ16_004610</name>
</gene>
<dbReference type="Gene3D" id="2.160.20.10">
    <property type="entry name" value="Single-stranded right-handed beta-helix, Pectin lyase-like"/>
    <property type="match status" value="1"/>
</dbReference>
<sequence length="355" mass="36486">MAKASILSAIFAFISVASAQCGSGQPQAVVDGSGNSFTATKGGANIYTGPFYLEAINAALNAIGAGERVVVLASGDIGPNSIRVTTGKTFEVCGTITAAPKLNRGAIEAVDAADVKIPFLNLAGSPVFGLRFYGVTGLSLGVINMNLRSGMGIRFDRDKPPNKDVSMDSITVTGASSHAVETWNIDGLTINSVNAKNVGECGLLLQTTTNANVKSVVCDNAGAGTGYACLRFANRNGAIGGSDYKTNVFVDSVKATGGGRGLFCVSESGGAQVGNIDFTNVGLNPILIENCYNVNIGSGTVRGGNGDIRLSARKSFANNKDISIAVKVENVNVLERPCGTNIKWAITGSGRQTIC</sequence>
<dbReference type="Proteomes" id="UP001285354">
    <property type="component" value="Unassembled WGS sequence"/>
</dbReference>
<feature type="signal peptide" evidence="1">
    <location>
        <begin position="1"/>
        <end position="19"/>
    </location>
</feature>